<dbReference type="GO" id="GO:0006487">
    <property type="term" value="P:protein N-linked glycosylation"/>
    <property type="evidence" value="ECO:0007669"/>
    <property type="project" value="TreeGrafter"/>
</dbReference>
<dbReference type="AlphaFoldDB" id="A0A6P7TAL3"/>
<feature type="transmembrane region" description="Helical" evidence="10">
    <location>
        <begin position="329"/>
        <end position="347"/>
    </location>
</feature>
<keyword evidence="9 10" id="KW-0472">Membrane</keyword>
<comment type="subcellular location">
    <subcellularLocation>
        <location evidence="1 10">Endoplasmic reticulum membrane</location>
        <topology evidence="1 10">Multi-pass membrane protein</topology>
    </subcellularLocation>
</comment>
<evidence type="ECO:0000256" key="1">
    <source>
        <dbReference type="ARBA" id="ARBA00004477"/>
    </source>
</evidence>
<evidence type="ECO:0000256" key="10">
    <source>
        <dbReference type="RuleBase" id="RU363075"/>
    </source>
</evidence>
<proteinExistence type="inferred from homology"/>
<keyword evidence="11" id="KW-1185">Reference proteome</keyword>
<evidence type="ECO:0000256" key="8">
    <source>
        <dbReference type="ARBA" id="ARBA00022989"/>
    </source>
</evidence>
<evidence type="ECO:0000256" key="6">
    <source>
        <dbReference type="ARBA" id="ARBA00022692"/>
    </source>
</evidence>
<evidence type="ECO:0000313" key="12">
    <source>
        <dbReference type="RefSeq" id="XP_029647989.1"/>
    </source>
</evidence>
<feature type="transmembrane region" description="Helical" evidence="10">
    <location>
        <begin position="198"/>
        <end position="225"/>
    </location>
</feature>
<dbReference type="EC" id="2.4.1.-" evidence="10"/>
<dbReference type="Pfam" id="PF03901">
    <property type="entry name" value="Glyco_transf_22"/>
    <property type="match status" value="1"/>
</dbReference>
<dbReference type="UniPathway" id="UPA00378"/>
<evidence type="ECO:0000256" key="4">
    <source>
        <dbReference type="ARBA" id="ARBA00022676"/>
    </source>
</evidence>
<dbReference type="PANTHER" id="PTHR22760:SF2">
    <property type="entry name" value="ALPHA-1,2-MANNOSYLTRANSFERASE ALG9"/>
    <property type="match status" value="1"/>
</dbReference>
<accession>A0A6P7TAL3</accession>
<evidence type="ECO:0000256" key="5">
    <source>
        <dbReference type="ARBA" id="ARBA00022679"/>
    </source>
</evidence>
<evidence type="ECO:0000256" key="7">
    <source>
        <dbReference type="ARBA" id="ARBA00022824"/>
    </source>
</evidence>
<name>A0A6P7TAL3_9MOLL</name>
<keyword evidence="7 10" id="KW-0256">Endoplasmic reticulum</keyword>
<feature type="transmembrane region" description="Helical" evidence="10">
    <location>
        <begin position="359"/>
        <end position="381"/>
    </location>
</feature>
<keyword evidence="6 10" id="KW-0812">Transmembrane</keyword>
<feature type="transmembrane region" description="Helical" evidence="10">
    <location>
        <begin position="156"/>
        <end position="178"/>
    </location>
</feature>
<dbReference type="PANTHER" id="PTHR22760">
    <property type="entry name" value="GLYCOSYLTRANSFERASE"/>
    <property type="match status" value="1"/>
</dbReference>
<feature type="transmembrane region" description="Helical" evidence="10">
    <location>
        <begin position="393"/>
        <end position="413"/>
    </location>
</feature>
<comment type="similarity">
    <text evidence="3 10">Belongs to the glycosyltransferase 22 family.</text>
</comment>
<sequence length="596" mass="69304">MGATNRRRGGDQRKRVVEATPNVRQNNIKNNDVVSIPQDEPWTPGSYAAFKILMSARLCAALWTGISDCDETYNYWEPTHYLLFNKGFQTWEYSPSYAIRSYAYLTLHAFPMKIYAFINVNKIFLFYFLRCILAIACSVTELYFYNGVCKLFGAKIGRLMLWFMLFSTGMFISCSSYLPSSFSMYLTMVAMGAWYQKSYHFAILSVAASAFIGWPFSAVLGIPIACDVLMKKKISYFIYWCFVALLLFLLPVVVIDSYYYDKLVIAPLNILLYNIFTEHGPDIYGTEPFTFYFLNGFLNFNIAFLLALICLPIAVVAKFICKQSKNSDIPLWLSMGPMFIWIIIFFTRPHKEERFLFPIYPFFALGAAISITYMEDIFCSLFSSKKFSSSDSYHFLSVICAAIFTVLSVSRTLQLYQGYHAPMDIYLELNQIASKPEIHTMSTDKQVNVCMGKEWYRFPSSFFLPHNNWHLRFIKSEFKGQLPKPYYQGPDSTSTIPSHMNDMNMEEPTRYINVSKCHYLIDLDVPTETKLEPRYSKKTQEWKILVSSKFLYPQQSHRIFRAFYIPFISSDYCTYHNYNLLKAIRPTRPSSNREHL</sequence>
<dbReference type="Proteomes" id="UP000515154">
    <property type="component" value="Linkage group LG19"/>
</dbReference>
<dbReference type="GO" id="GO:0005789">
    <property type="term" value="C:endoplasmic reticulum membrane"/>
    <property type="evidence" value="ECO:0007669"/>
    <property type="project" value="UniProtKB-SubCell"/>
</dbReference>
<dbReference type="InterPro" id="IPR005599">
    <property type="entry name" value="GPI_mannosylTrfase"/>
</dbReference>
<organism evidence="11 12">
    <name type="scientific">Octopus sinensis</name>
    <name type="common">East Asian common octopus</name>
    <dbReference type="NCBI Taxonomy" id="2607531"/>
    <lineage>
        <taxon>Eukaryota</taxon>
        <taxon>Metazoa</taxon>
        <taxon>Spiralia</taxon>
        <taxon>Lophotrochozoa</taxon>
        <taxon>Mollusca</taxon>
        <taxon>Cephalopoda</taxon>
        <taxon>Coleoidea</taxon>
        <taxon>Octopodiformes</taxon>
        <taxon>Octopoda</taxon>
        <taxon>Incirrata</taxon>
        <taxon>Octopodidae</taxon>
        <taxon>Octopus</taxon>
    </lineage>
</organism>
<protein>
    <recommendedName>
        <fullName evidence="10">Mannosyltransferase</fullName>
        <ecNumber evidence="10">2.4.1.-</ecNumber>
    </recommendedName>
</protein>
<keyword evidence="8 10" id="KW-1133">Transmembrane helix</keyword>
<dbReference type="RefSeq" id="XP_029647989.1">
    <property type="nucleotide sequence ID" value="XM_029792129.2"/>
</dbReference>
<evidence type="ECO:0000256" key="2">
    <source>
        <dbReference type="ARBA" id="ARBA00004922"/>
    </source>
</evidence>
<feature type="transmembrane region" description="Helical" evidence="10">
    <location>
        <begin position="124"/>
        <end position="144"/>
    </location>
</feature>
<evidence type="ECO:0000256" key="9">
    <source>
        <dbReference type="ARBA" id="ARBA00023136"/>
    </source>
</evidence>
<keyword evidence="4 10" id="KW-0328">Glycosyltransferase</keyword>
<dbReference type="GO" id="GO:0000026">
    <property type="term" value="F:alpha-1,2-mannosyltransferase activity"/>
    <property type="evidence" value="ECO:0007669"/>
    <property type="project" value="TreeGrafter"/>
</dbReference>
<gene>
    <name evidence="12" type="primary">LOC115222015</name>
</gene>
<comment type="pathway">
    <text evidence="2">Protein modification; protein glycosylation.</text>
</comment>
<feature type="transmembrane region" description="Helical" evidence="10">
    <location>
        <begin position="297"/>
        <end position="317"/>
    </location>
</feature>
<keyword evidence="5" id="KW-0808">Transferase</keyword>
<evidence type="ECO:0000256" key="3">
    <source>
        <dbReference type="ARBA" id="ARBA00007063"/>
    </source>
</evidence>
<reference evidence="12" key="1">
    <citation type="submission" date="2025-08" db="UniProtKB">
        <authorList>
            <consortium name="RefSeq"/>
        </authorList>
    </citation>
    <scope>IDENTIFICATION</scope>
</reference>
<dbReference type="KEGG" id="osn:115222015"/>
<feature type="transmembrane region" description="Helical" evidence="10">
    <location>
        <begin position="237"/>
        <end position="260"/>
    </location>
</feature>
<evidence type="ECO:0000313" key="11">
    <source>
        <dbReference type="Proteomes" id="UP000515154"/>
    </source>
</evidence>